<evidence type="ECO:0000256" key="2">
    <source>
        <dbReference type="ARBA" id="ARBA00023004"/>
    </source>
</evidence>
<dbReference type="InterPro" id="IPR005123">
    <property type="entry name" value="Oxoglu/Fe-dep_dioxygenase_dom"/>
</dbReference>
<name>A0A9D4U2P8_ADICA</name>
<dbReference type="GO" id="GO:0016491">
    <property type="term" value="F:oxidoreductase activity"/>
    <property type="evidence" value="ECO:0007669"/>
    <property type="project" value="UniProtKB-KW"/>
</dbReference>
<dbReference type="OrthoDB" id="498272at2759"/>
<dbReference type="InterPro" id="IPR026992">
    <property type="entry name" value="DIOX_N"/>
</dbReference>
<keyword evidence="3" id="KW-0560">Oxidoreductase</keyword>
<keyword evidence="1 3" id="KW-0479">Metal-binding</keyword>
<dbReference type="PROSITE" id="PS51471">
    <property type="entry name" value="FE2OG_OXY"/>
    <property type="match status" value="1"/>
</dbReference>
<dbReference type="GO" id="GO:0046872">
    <property type="term" value="F:metal ion binding"/>
    <property type="evidence" value="ECO:0007669"/>
    <property type="project" value="UniProtKB-KW"/>
</dbReference>
<keyword evidence="6" id="KW-1185">Reference proteome</keyword>
<evidence type="ECO:0000259" key="4">
    <source>
        <dbReference type="PROSITE" id="PS51471"/>
    </source>
</evidence>
<feature type="domain" description="Fe2OG dioxygenase" evidence="4">
    <location>
        <begin position="221"/>
        <end position="321"/>
    </location>
</feature>
<dbReference type="InterPro" id="IPR027443">
    <property type="entry name" value="IPNS-like_sf"/>
</dbReference>
<dbReference type="AlphaFoldDB" id="A0A9D4U2P8"/>
<keyword evidence="2 3" id="KW-0408">Iron</keyword>
<dbReference type="SUPFAM" id="SSF51197">
    <property type="entry name" value="Clavaminate synthase-like"/>
    <property type="match status" value="1"/>
</dbReference>
<comment type="similarity">
    <text evidence="3">Belongs to the iron/ascorbate-dependent oxidoreductase family.</text>
</comment>
<dbReference type="FunFam" id="2.60.120.330:FF:000012">
    <property type="entry name" value="Gibberellin 20 oxidase 1"/>
    <property type="match status" value="1"/>
</dbReference>
<accession>A0A9D4U2P8</accession>
<proteinExistence type="inferred from homology"/>
<organism evidence="5 6">
    <name type="scientific">Adiantum capillus-veneris</name>
    <name type="common">Maidenhair fern</name>
    <dbReference type="NCBI Taxonomy" id="13818"/>
    <lineage>
        <taxon>Eukaryota</taxon>
        <taxon>Viridiplantae</taxon>
        <taxon>Streptophyta</taxon>
        <taxon>Embryophyta</taxon>
        <taxon>Tracheophyta</taxon>
        <taxon>Polypodiopsida</taxon>
        <taxon>Polypodiidae</taxon>
        <taxon>Polypodiales</taxon>
        <taxon>Pteridineae</taxon>
        <taxon>Pteridaceae</taxon>
        <taxon>Vittarioideae</taxon>
        <taxon>Adiantum</taxon>
    </lineage>
</organism>
<dbReference type="PRINTS" id="PR00682">
    <property type="entry name" value="IPNSYNTHASE"/>
</dbReference>
<evidence type="ECO:0000313" key="6">
    <source>
        <dbReference type="Proteomes" id="UP000886520"/>
    </source>
</evidence>
<comment type="caution">
    <text evidence="5">The sequence shown here is derived from an EMBL/GenBank/DDBJ whole genome shotgun (WGS) entry which is preliminary data.</text>
</comment>
<gene>
    <name evidence="5" type="ORF">GOP47_0025390</name>
</gene>
<dbReference type="EMBL" id="JABFUD020000025">
    <property type="protein sequence ID" value="KAI5059071.1"/>
    <property type="molecule type" value="Genomic_DNA"/>
</dbReference>
<dbReference type="Pfam" id="PF03171">
    <property type="entry name" value="2OG-FeII_Oxy"/>
    <property type="match status" value="1"/>
</dbReference>
<dbReference type="Pfam" id="PF14226">
    <property type="entry name" value="DIOX_N"/>
    <property type="match status" value="1"/>
</dbReference>
<dbReference type="InterPro" id="IPR050231">
    <property type="entry name" value="Iron_ascorbate_oxido_reductase"/>
</dbReference>
<dbReference type="InterPro" id="IPR044861">
    <property type="entry name" value="IPNS-like_FE2OG_OXY"/>
</dbReference>
<sequence>MAAVAKQDNSVNGREGGVEVEQGWEGVEIEREEGFLRPLEQRPCRGVQEGGVIPVIDVGAAVSAGVNPAARRALLAQVKHACQEWGFFHVANHGIPLSLIHRLRQASKEFFQLPSEVKLQVKKHAGGLGYYQGQLTNNIRDWREVFDMSACGYLELPHTDPLTNKVGTKIFHNQWPSDAIREICEEYMREAKRLAFTLTKLMWESLGLPPTRFEDYFGQSKTHRFRFNHYPVCSTPDLVLGVGAHTDVGALTVLLQDEVGGLQIKQKDGQWLDVHPDPTSPVINVADVMQVLTNDKYRSVEHRVVVNRKVDRYSFSYSYNAASGIDVAPISELVNENNPPKYKPINWGKYTMLRIDSSLNTLEFEHTTLRSFCWDVGGFVLGGRLNSGGDIGGVALPPSALSCHHCVVPKHQQ</sequence>
<evidence type="ECO:0000256" key="3">
    <source>
        <dbReference type="RuleBase" id="RU003682"/>
    </source>
</evidence>
<evidence type="ECO:0000256" key="1">
    <source>
        <dbReference type="ARBA" id="ARBA00022723"/>
    </source>
</evidence>
<dbReference type="Gene3D" id="2.60.120.330">
    <property type="entry name" value="B-lactam Antibiotic, Isopenicillin N Synthase, Chain"/>
    <property type="match status" value="1"/>
</dbReference>
<dbReference type="Proteomes" id="UP000886520">
    <property type="component" value="Chromosome 25"/>
</dbReference>
<reference evidence="5" key="1">
    <citation type="submission" date="2021-01" db="EMBL/GenBank/DDBJ databases">
        <title>Adiantum capillus-veneris genome.</title>
        <authorList>
            <person name="Fang Y."/>
            <person name="Liao Q."/>
        </authorList>
    </citation>
    <scope>NUCLEOTIDE SEQUENCE</scope>
    <source>
        <strain evidence="5">H3</strain>
        <tissue evidence="5">Leaf</tissue>
    </source>
</reference>
<protein>
    <recommendedName>
        <fullName evidence="4">Fe2OG dioxygenase domain-containing protein</fullName>
    </recommendedName>
</protein>
<evidence type="ECO:0000313" key="5">
    <source>
        <dbReference type="EMBL" id="KAI5059071.1"/>
    </source>
</evidence>
<dbReference type="PANTHER" id="PTHR47990">
    <property type="entry name" value="2-OXOGLUTARATE (2OG) AND FE(II)-DEPENDENT OXYGENASE SUPERFAMILY PROTEIN-RELATED"/>
    <property type="match status" value="1"/>
</dbReference>